<comment type="caution">
    <text evidence="1">The sequence shown here is derived from an EMBL/GenBank/DDBJ whole genome shotgun (WGS) entry which is preliminary data.</text>
</comment>
<proteinExistence type="predicted"/>
<name>A0A0N0XM76_9NEIS</name>
<dbReference type="RefSeq" id="WP_053936551.1">
    <property type="nucleotide sequence ID" value="NZ_LAQT01000002.1"/>
</dbReference>
<protein>
    <submittedName>
        <fullName evidence="1">Uncharacterized protein</fullName>
    </submittedName>
</protein>
<dbReference type="AlphaFoldDB" id="A0A0N0XM76"/>
<accession>A0A0N0XM76</accession>
<evidence type="ECO:0000313" key="2">
    <source>
        <dbReference type="Proteomes" id="UP000037939"/>
    </source>
</evidence>
<organism evidence="1 2">
    <name type="scientific">Amantichitinum ursilacus</name>
    <dbReference type="NCBI Taxonomy" id="857265"/>
    <lineage>
        <taxon>Bacteria</taxon>
        <taxon>Pseudomonadati</taxon>
        <taxon>Pseudomonadota</taxon>
        <taxon>Betaproteobacteria</taxon>
        <taxon>Neisseriales</taxon>
        <taxon>Chitinibacteraceae</taxon>
        <taxon>Amantichitinum</taxon>
    </lineage>
</organism>
<sequence>MDKDLRPDRGQFGQLTPLDVALQEQELPRRWAQTDLAVELLADGLRLDDIVRRLRDVFMPGTLKDEVQMLSAHDTALRRFESLRYQAERGGLTAAQREELAAYAQTASLEERNEISAALAGAPTGSPDSRIG</sequence>
<dbReference type="STRING" id="857265.WG78_04375"/>
<reference evidence="1 2" key="1">
    <citation type="submission" date="2015-07" db="EMBL/GenBank/DDBJ databases">
        <title>Draft genome sequence of the Amantichitinum ursilacus IGB-41, a new chitin-degrading bacterium.</title>
        <authorList>
            <person name="Kirstahler P."/>
            <person name="Guenther M."/>
            <person name="Grumaz C."/>
            <person name="Rupp S."/>
            <person name="Zibek S."/>
            <person name="Sohn K."/>
        </authorList>
    </citation>
    <scope>NUCLEOTIDE SEQUENCE [LARGE SCALE GENOMIC DNA]</scope>
    <source>
        <strain evidence="1 2">IGB-41</strain>
    </source>
</reference>
<evidence type="ECO:0000313" key="1">
    <source>
        <dbReference type="EMBL" id="KPC54778.1"/>
    </source>
</evidence>
<dbReference type="Proteomes" id="UP000037939">
    <property type="component" value="Unassembled WGS sequence"/>
</dbReference>
<keyword evidence="2" id="KW-1185">Reference proteome</keyword>
<dbReference type="EMBL" id="LAQT01000002">
    <property type="protein sequence ID" value="KPC54778.1"/>
    <property type="molecule type" value="Genomic_DNA"/>
</dbReference>
<gene>
    <name evidence="1" type="ORF">WG78_04375</name>
</gene>